<dbReference type="AlphaFoldDB" id="A0A133VDI0"/>
<sequence>MAEVYSPTVLDQQSLDGDFSVGVDIDAGDDFPSEFAWDGRGYELNDAYVELMDLLDVDHDDLRCVFNGYSEYEHVDYGGVNCPVDKIYKPMLDVGQYHIQRSYEHRNRSGDRALDRLSYLKEEVEDQGKKMDYLIFIDLTTPEFVSKKLLDPELRDDVLEDFREAVGEFFRRLYDDKFSDGSGEFAPMRTIHTWSSKSPLKPHLHTHTVMPNVAIQTVKQRWEHPAGESVPELEKEAYLYHRFKPMLDDKRVKRVWRDVLRDYGFWEAEDGDGLPDVYLQYIRFRGDGRVASKEARRDNGRIHHKLSYMCRLPLEDLNENLEEEDLVGVYEEWMEWLINYTTVRANLGFAHDLNRIGYNSNKSIPVRCPICQSKLSYNRKIVDNLPDVDHLIRNNDGDWEDAPPPDGVEVDVSGVDA</sequence>
<accession>A0A133VDI0</accession>
<organism evidence="2 3">
    <name type="scientific">candidate division MSBL1 archaeon SCGC-AAA382A03</name>
    <dbReference type="NCBI Taxonomy" id="1698278"/>
    <lineage>
        <taxon>Archaea</taxon>
        <taxon>Methanobacteriati</taxon>
        <taxon>Methanobacteriota</taxon>
        <taxon>candidate division MSBL1</taxon>
    </lineage>
</organism>
<keyword evidence="3" id="KW-1185">Reference proteome</keyword>
<reference evidence="2 3" key="1">
    <citation type="journal article" date="2016" name="Sci. Rep.">
        <title>Metabolic traits of an uncultured archaeal lineage -MSBL1- from brine pools of the Red Sea.</title>
        <authorList>
            <person name="Mwirichia R."/>
            <person name="Alam I."/>
            <person name="Rashid M."/>
            <person name="Vinu M."/>
            <person name="Ba-Alawi W."/>
            <person name="Anthony Kamau A."/>
            <person name="Kamanda Ngugi D."/>
            <person name="Goker M."/>
            <person name="Klenk H.P."/>
            <person name="Bajic V."/>
            <person name="Stingl U."/>
        </authorList>
    </citation>
    <scope>NUCLEOTIDE SEQUENCE [LARGE SCALE GENOMIC DNA]</scope>
    <source>
        <strain evidence="2">SCGC-AAA382A03</strain>
    </source>
</reference>
<evidence type="ECO:0000313" key="3">
    <source>
        <dbReference type="Proteomes" id="UP000070549"/>
    </source>
</evidence>
<dbReference type="EMBL" id="LHYC01000061">
    <property type="protein sequence ID" value="KXB04508.1"/>
    <property type="molecule type" value="Genomic_DNA"/>
</dbReference>
<gene>
    <name evidence="2" type="ORF">AKJ49_02040</name>
</gene>
<comment type="caution">
    <text evidence="2">The sequence shown here is derived from an EMBL/GenBank/DDBJ whole genome shotgun (WGS) entry which is preliminary data.</text>
</comment>
<evidence type="ECO:0000313" key="2">
    <source>
        <dbReference type="EMBL" id="KXB04508.1"/>
    </source>
</evidence>
<proteinExistence type="predicted"/>
<evidence type="ECO:0000256" key="1">
    <source>
        <dbReference type="SAM" id="MobiDB-lite"/>
    </source>
</evidence>
<name>A0A133VDI0_9EURY</name>
<feature type="region of interest" description="Disordered" evidence="1">
    <location>
        <begin position="395"/>
        <end position="417"/>
    </location>
</feature>
<protein>
    <submittedName>
        <fullName evidence="2">Uncharacterized protein</fullName>
    </submittedName>
</protein>
<dbReference type="Proteomes" id="UP000070549">
    <property type="component" value="Unassembled WGS sequence"/>
</dbReference>